<dbReference type="RefSeq" id="WP_160892340.1">
    <property type="nucleotide sequence ID" value="NZ_WUMU01000003.1"/>
</dbReference>
<evidence type="ECO:0000259" key="1">
    <source>
        <dbReference type="Pfam" id="PF06568"/>
    </source>
</evidence>
<name>A0A6L7FZZ2_9RHOB</name>
<gene>
    <name evidence="2" type="ORF">GR170_05335</name>
</gene>
<evidence type="ECO:0000313" key="3">
    <source>
        <dbReference type="Proteomes" id="UP000477911"/>
    </source>
</evidence>
<dbReference type="AlphaFoldDB" id="A0A6L7FZZ2"/>
<accession>A0A6L7FZZ2</accession>
<evidence type="ECO:0000313" key="2">
    <source>
        <dbReference type="EMBL" id="MXN17249.1"/>
    </source>
</evidence>
<feature type="domain" description="YjiS-like" evidence="1">
    <location>
        <begin position="24"/>
        <end position="60"/>
    </location>
</feature>
<dbReference type="Pfam" id="PF06568">
    <property type="entry name" value="YjiS-like"/>
    <property type="match status" value="1"/>
</dbReference>
<proteinExistence type="predicted"/>
<protein>
    <submittedName>
        <fullName evidence="2">DUF1127 domain-containing protein</fullName>
    </submittedName>
</protein>
<comment type="caution">
    <text evidence="2">The sequence shown here is derived from an EMBL/GenBank/DDBJ whole genome shotgun (WGS) entry which is preliminary data.</text>
</comment>
<dbReference type="Proteomes" id="UP000477911">
    <property type="component" value="Unassembled WGS sequence"/>
</dbReference>
<organism evidence="2 3">
    <name type="scientific">Pseudooceanicola albus</name>
    <dbReference type="NCBI Taxonomy" id="2692189"/>
    <lineage>
        <taxon>Bacteria</taxon>
        <taxon>Pseudomonadati</taxon>
        <taxon>Pseudomonadota</taxon>
        <taxon>Alphaproteobacteria</taxon>
        <taxon>Rhodobacterales</taxon>
        <taxon>Paracoccaceae</taxon>
        <taxon>Pseudooceanicola</taxon>
    </lineage>
</organism>
<reference evidence="2 3" key="1">
    <citation type="submission" date="2019-12" db="EMBL/GenBank/DDBJ databases">
        <authorList>
            <person name="Li M."/>
        </authorList>
    </citation>
    <scope>NUCLEOTIDE SEQUENCE [LARGE SCALE GENOMIC DNA]</scope>
    <source>
        <strain evidence="2 3">GBMRC 2024</strain>
    </source>
</reference>
<dbReference type="InterPro" id="IPR009506">
    <property type="entry name" value="YjiS-like"/>
</dbReference>
<dbReference type="EMBL" id="WUMU01000003">
    <property type="protein sequence ID" value="MXN17249.1"/>
    <property type="molecule type" value="Genomic_DNA"/>
</dbReference>
<keyword evidence="3" id="KW-1185">Reference proteome</keyword>
<sequence>MNSYDARHNSAPHMPAFAWAITHLLTAITDWNDARATRRALSRLDDRELADIGLNRGDIEAVARR</sequence>